<organism evidence="1 2">
    <name type="scientific">Deinococcus xinjiangensis</name>
    <dbReference type="NCBI Taxonomy" id="457454"/>
    <lineage>
        <taxon>Bacteria</taxon>
        <taxon>Thermotogati</taxon>
        <taxon>Deinococcota</taxon>
        <taxon>Deinococci</taxon>
        <taxon>Deinococcales</taxon>
        <taxon>Deinococcaceae</taxon>
        <taxon>Deinococcus</taxon>
    </lineage>
</organism>
<proteinExistence type="predicted"/>
<evidence type="ECO:0000313" key="2">
    <source>
        <dbReference type="Proteomes" id="UP001458946"/>
    </source>
</evidence>
<sequence>MIPFRIADHWKAQLPAHTIHVLELYVNSGPAALSTFHLKLLSGDAFGAACYADTENRAAMGVILAMVAADFPTSCYGTKEAVESWSGLLHGQQFSVPHSWAVAVEELRRDGPHFEPQQEPATADKRIN</sequence>
<gene>
    <name evidence="1" type="ORF">Dxin01_00750</name>
</gene>
<evidence type="ECO:0000313" key="1">
    <source>
        <dbReference type="EMBL" id="GAA5501019.1"/>
    </source>
</evidence>
<accession>A0ABP9V6W2</accession>
<reference evidence="1 2" key="1">
    <citation type="submission" date="2024-02" db="EMBL/GenBank/DDBJ databases">
        <title>Deinococcus xinjiangensis NBRC 107630.</title>
        <authorList>
            <person name="Ichikawa N."/>
            <person name="Katano-Makiyama Y."/>
            <person name="Hidaka K."/>
        </authorList>
    </citation>
    <scope>NUCLEOTIDE SEQUENCE [LARGE SCALE GENOMIC DNA]</scope>
    <source>
        <strain evidence="1 2">NBRC 107630</strain>
    </source>
</reference>
<dbReference type="EMBL" id="BAABRN010000006">
    <property type="protein sequence ID" value="GAA5501019.1"/>
    <property type="molecule type" value="Genomic_DNA"/>
</dbReference>
<protein>
    <submittedName>
        <fullName evidence="1">Uncharacterized protein</fullName>
    </submittedName>
</protein>
<name>A0ABP9V6W2_9DEIO</name>
<comment type="caution">
    <text evidence="1">The sequence shown here is derived from an EMBL/GenBank/DDBJ whole genome shotgun (WGS) entry which is preliminary data.</text>
</comment>
<keyword evidence="2" id="KW-1185">Reference proteome</keyword>
<dbReference type="Proteomes" id="UP001458946">
    <property type="component" value="Unassembled WGS sequence"/>
</dbReference>
<dbReference type="RefSeq" id="WP_353540992.1">
    <property type="nucleotide sequence ID" value="NZ_BAABRN010000006.1"/>
</dbReference>